<dbReference type="PANTHER" id="PTHR37542:SF3">
    <property type="entry name" value="PRION-INHIBITION AND PROPAGATION HELO DOMAIN-CONTAINING PROTEIN"/>
    <property type="match status" value="1"/>
</dbReference>
<dbReference type="InterPro" id="IPR056002">
    <property type="entry name" value="DUF7580"/>
</dbReference>
<dbReference type="AlphaFoldDB" id="A0A9P9D7C2"/>
<dbReference type="PANTHER" id="PTHR37542">
    <property type="entry name" value="HELO DOMAIN-CONTAINING PROTEIN-RELATED"/>
    <property type="match status" value="1"/>
</dbReference>
<accession>A0A9P9D7C2</accession>
<dbReference type="EMBL" id="JAGMUV010000033">
    <property type="protein sequence ID" value="KAH7114043.1"/>
    <property type="molecule type" value="Genomic_DNA"/>
</dbReference>
<name>A0A9P9D7C2_9HYPO</name>
<keyword evidence="3" id="KW-1185">Reference proteome</keyword>
<comment type="caution">
    <text evidence="2">The sequence shown here is derived from an EMBL/GenBank/DDBJ whole genome shotgun (WGS) entry which is preliminary data.</text>
</comment>
<feature type="domain" description="Protein kinase" evidence="1">
    <location>
        <begin position="1"/>
        <end position="266"/>
    </location>
</feature>
<dbReference type="OrthoDB" id="5033441at2759"/>
<dbReference type="InterPro" id="IPR000719">
    <property type="entry name" value="Prot_kinase_dom"/>
</dbReference>
<dbReference type="Gene3D" id="1.10.510.10">
    <property type="entry name" value="Transferase(Phosphotransferase) domain 1"/>
    <property type="match status" value="1"/>
</dbReference>
<dbReference type="InterPro" id="IPR011009">
    <property type="entry name" value="Kinase-like_dom_sf"/>
</dbReference>
<evidence type="ECO:0000313" key="3">
    <source>
        <dbReference type="Proteomes" id="UP000738349"/>
    </source>
</evidence>
<organism evidence="2 3">
    <name type="scientific">Dactylonectria macrodidyma</name>
    <dbReference type="NCBI Taxonomy" id="307937"/>
    <lineage>
        <taxon>Eukaryota</taxon>
        <taxon>Fungi</taxon>
        <taxon>Dikarya</taxon>
        <taxon>Ascomycota</taxon>
        <taxon>Pezizomycotina</taxon>
        <taxon>Sordariomycetes</taxon>
        <taxon>Hypocreomycetidae</taxon>
        <taxon>Hypocreales</taxon>
        <taxon>Nectriaceae</taxon>
        <taxon>Dactylonectria</taxon>
    </lineage>
</organism>
<sequence length="271" mass="30779">MKSRIKRLGYLLKKVNTQPIFRVPNFIGLYKDPTFDLGTGTTRWGFMYSVPDGNLAPSISFTLAKSSFPNPLSLKDYITRARTEQIPTLGQRVKLAVSLSMTFAMLHSAGWLHKGFSSRTVWFFSPLKGRGQNPPALDNPYLTGFNSSRPSNDESLERNQIGNQYWLHPDTSQGFTKILDLYSLGVALLEIGLWYPATGRVPKEHQESAEAFHEYLSTKTVKELGFRTGLLYQEVMETLLTCNFPSDVDDETLTREFFQRVLHQLLKISVD</sequence>
<evidence type="ECO:0000313" key="2">
    <source>
        <dbReference type="EMBL" id="KAH7114043.1"/>
    </source>
</evidence>
<dbReference type="Pfam" id="PF24476">
    <property type="entry name" value="DUF7580"/>
    <property type="match status" value="1"/>
</dbReference>
<proteinExistence type="predicted"/>
<reference evidence="2" key="1">
    <citation type="journal article" date="2021" name="Nat. Commun.">
        <title>Genetic determinants of endophytism in the Arabidopsis root mycobiome.</title>
        <authorList>
            <person name="Mesny F."/>
            <person name="Miyauchi S."/>
            <person name="Thiergart T."/>
            <person name="Pickel B."/>
            <person name="Atanasova L."/>
            <person name="Karlsson M."/>
            <person name="Huettel B."/>
            <person name="Barry K.W."/>
            <person name="Haridas S."/>
            <person name="Chen C."/>
            <person name="Bauer D."/>
            <person name="Andreopoulos W."/>
            <person name="Pangilinan J."/>
            <person name="LaButti K."/>
            <person name="Riley R."/>
            <person name="Lipzen A."/>
            <person name="Clum A."/>
            <person name="Drula E."/>
            <person name="Henrissat B."/>
            <person name="Kohler A."/>
            <person name="Grigoriev I.V."/>
            <person name="Martin F.M."/>
            <person name="Hacquard S."/>
        </authorList>
    </citation>
    <scope>NUCLEOTIDE SEQUENCE</scope>
    <source>
        <strain evidence="2">MPI-CAGE-AT-0147</strain>
    </source>
</reference>
<evidence type="ECO:0000259" key="1">
    <source>
        <dbReference type="PROSITE" id="PS50011"/>
    </source>
</evidence>
<dbReference type="PROSITE" id="PS50011">
    <property type="entry name" value="PROTEIN_KINASE_DOM"/>
    <property type="match status" value="1"/>
</dbReference>
<dbReference type="GO" id="GO:0004672">
    <property type="term" value="F:protein kinase activity"/>
    <property type="evidence" value="ECO:0007669"/>
    <property type="project" value="InterPro"/>
</dbReference>
<protein>
    <recommendedName>
        <fullName evidence="1">Protein kinase domain-containing protein</fullName>
    </recommendedName>
</protein>
<dbReference type="Proteomes" id="UP000738349">
    <property type="component" value="Unassembled WGS sequence"/>
</dbReference>
<dbReference type="SUPFAM" id="SSF56112">
    <property type="entry name" value="Protein kinase-like (PK-like)"/>
    <property type="match status" value="1"/>
</dbReference>
<gene>
    <name evidence="2" type="ORF">EDB81DRAFT_669809</name>
</gene>
<dbReference type="GO" id="GO:0005524">
    <property type="term" value="F:ATP binding"/>
    <property type="evidence" value="ECO:0007669"/>
    <property type="project" value="InterPro"/>
</dbReference>